<dbReference type="CDD" id="cd00408">
    <property type="entry name" value="DHDPS-like"/>
    <property type="match status" value="1"/>
</dbReference>
<dbReference type="InterPro" id="IPR013785">
    <property type="entry name" value="Aldolase_TIM"/>
</dbReference>
<reference evidence="6" key="1">
    <citation type="journal article" date="2014" name="Int. J. Syst. Evol. Microbiol.">
        <title>Complete genome sequence of Corynebacterium casei LMG S-19264T (=DSM 44701T), isolated from a smear-ripened cheese.</title>
        <authorList>
            <consortium name="US DOE Joint Genome Institute (JGI-PGF)"/>
            <person name="Walter F."/>
            <person name="Albersmeier A."/>
            <person name="Kalinowski J."/>
            <person name="Ruckert C."/>
        </authorList>
    </citation>
    <scope>NUCLEOTIDE SEQUENCE</scope>
    <source>
        <strain evidence="6">VKM Ac-1020</strain>
    </source>
</reference>
<dbReference type="InterPro" id="IPR002220">
    <property type="entry name" value="DapA-like"/>
</dbReference>
<dbReference type="Gene3D" id="3.20.20.70">
    <property type="entry name" value="Aldolase class I"/>
    <property type="match status" value="1"/>
</dbReference>
<dbReference type="Pfam" id="PF00701">
    <property type="entry name" value="DHDPS"/>
    <property type="match status" value="1"/>
</dbReference>
<dbReference type="EMBL" id="BSEJ01000020">
    <property type="protein sequence ID" value="GLJ62954.1"/>
    <property type="molecule type" value="Genomic_DNA"/>
</dbReference>
<feature type="active site" description="Schiff-base intermediate with substrate" evidence="4">
    <location>
        <position position="163"/>
    </location>
</feature>
<sequence>MTSEAFTGVSAFPLTPLRDDVLDYAAYAGLVERLARSEVDTITALGSTGCSPYLSRSERAEAARIAVERAGEKPVLVGIGALRASEVRALAADAQEAGAAGLLLPALSYQPLTHDEVFALFEAVTAEVSVPVVVYDNPTTTGFAFTDDLLERVAALPHIASIKIPGVPAEPLAARERVRALRGRIPESVSVGISVDPLAAAGLAAGCAVWYSVVGGFFPQAAMAMAEPARRGDHAAAAAASERLEPLWQLFRAHGSLRVVAALAGHLGLTADDPLPRPLRALEGDARRRAVEVAHELGLDEEL</sequence>
<dbReference type="GO" id="GO:0005829">
    <property type="term" value="C:cytosol"/>
    <property type="evidence" value="ECO:0007669"/>
    <property type="project" value="TreeGrafter"/>
</dbReference>
<keyword evidence="7" id="KW-1185">Reference proteome</keyword>
<evidence type="ECO:0000256" key="2">
    <source>
        <dbReference type="ARBA" id="ARBA00023239"/>
    </source>
</evidence>
<comment type="similarity">
    <text evidence="1 3">Belongs to the DapA family.</text>
</comment>
<keyword evidence="2 3" id="KW-0456">Lyase</keyword>
<dbReference type="RefSeq" id="WP_271174630.1">
    <property type="nucleotide sequence ID" value="NZ_BSEJ01000020.1"/>
</dbReference>
<evidence type="ECO:0000256" key="4">
    <source>
        <dbReference type="PIRSR" id="PIRSR001365-1"/>
    </source>
</evidence>
<evidence type="ECO:0000313" key="6">
    <source>
        <dbReference type="EMBL" id="GLJ62954.1"/>
    </source>
</evidence>
<dbReference type="SUPFAM" id="SSF51569">
    <property type="entry name" value="Aldolase"/>
    <property type="match status" value="1"/>
</dbReference>
<evidence type="ECO:0000256" key="1">
    <source>
        <dbReference type="ARBA" id="ARBA00007592"/>
    </source>
</evidence>
<evidence type="ECO:0000256" key="5">
    <source>
        <dbReference type="PIRSR" id="PIRSR001365-2"/>
    </source>
</evidence>
<reference evidence="6" key="2">
    <citation type="submission" date="2023-01" db="EMBL/GenBank/DDBJ databases">
        <authorList>
            <person name="Sun Q."/>
            <person name="Evtushenko L."/>
        </authorList>
    </citation>
    <scope>NUCLEOTIDE SEQUENCE</scope>
    <source>
        <strain evidence="6">VKM Ac-1020</strain>
    </source>
</reference>
<dbReference type="PIRSF" id="PIRSF001365">
    <property type="entry name" value="DHDPS"/>
    <property type="match status" value="1"/>
</dbReference>
<dbReference type="PANTHER" id="PTHR12128:SF66">
    <property type="entry name" value="4-HYDROXY-2-OXOGLUTARATE ALDOLASE, MITOCHONDRIAL"/>
    <property type="match status" value="1"/>
</dbReference>
<dbReference type="SMART" id="SM01130">
    <property type="entry name" value="DHDPS"/>
    <property type="match status" value="1"/>
</dbReference>
<name>A0A9W6H6D7_9MICO</name>
<evidence type="ECO:0000313" key="7">
    <source>
        <dbReference type="Proteomes" id="UP001142462"/>
    </source>
</evidence>
<dbReference type="PANTHER" id="PTHR12128">
    <property type="entry name" value="DIHYDRODIPICOLINATE SYNTHASE"/>
    <property type="match status" value="1"/>
</dbReference>
<comment type="caution">
    <text evidence="6">The sequence shown here is derived from an EMBL/GenBank/DDBJ whole genome shotgun (WGS) entry which is preliminary data.</text>
</comment>
<feature type="binding site" evidence="5">
    <location>
        <position position="48"/>
    </location>
    <ligand>
        <name>pyruvate</name>
        <dbReference type="ChEBI" id="CHEBI:15361"/>
    </ligand>
</feature>
<dbReference type="PRINTS" id="PR00146">
    <property type="entry name" value="DHPICSNTHASE"/>
</dbReference>
<feature type="active site" description="Proton donor/acceptor" evidence="4">
    <location>
        <position position="135"/>
    </location>
</feature>
<organism evidence="6 7">
    <name type="scientific">Microbacterium barkeri</name>
    <dbReference type="NCBI Taxonomy" id="33917"/>
    <lineage>
        <taxon>Bacteria</taxon>
        <taxon>Bacillati</taxon>
        <taxon>Actinomycetota</taxon>
        <taxon>Actinomycetes</taxon>
        <taxon>Micrococcales</taxon>
        <taxon>Microbacteriaceae</taxon>
        <taxon>Microbacterium</taxon>
    </lineage>
</organism>
<proteinExistence type="inferred from homology"/>
<accession>A0A9W6H6D7</accession>
<dbReference type="Proteomes" id="UP001142462">
    <property type="component" value="Unassembled WGS sequence"/>
</dbReference>
<evidence type="ECO:0000256" key="3">
    <source>
        <dbReference type="PIRNR" id="PIRNR001365"/>
    </source>
</evidence>
<dbReference type="GO" id="GO:0008840">
    <property type="term" value="F:4-hydroxy-tetrahydrodipicolinate synthase activity"/>
    <property type="evidence" value="ECO:0007669"/>
    <property type="project" value="TreeGrafter"/>
</dbReference>
<gene>
    <name evidence="6" type="ORF">GCM10017576_30850</name>
</gene>
<dbReference type="AlphaFoldDB" id="A0A9W6H6D7"/>
<protein>
    <submittedName>
        <fullName evidence="6">Dihydrodipicolinate synthase family protein</fullName>
    </submittedName>
</protein>